<dbReference type="Pfam" id="PF13473">
    <property type="entry name" value="Cupredoxin_1"/>
    <property type="match status" value="1"/>
</dbReference>
<dbReference type="Gene3D" id="2.60.40.420">
    <property type="entry name" value="Cupredoxins - blue copper proteins"/>
    <property type="match status" value="1"/>
</dbReference>
<sequence length="136" mass="15105">MKYILIIIIAALAIWGGYALMNKNTDNLQPITDSNPAGGTVLDEKEVKIFSVTGKPFSFTPLEIRVKEGDSVRIVFTSEQGTHDWVIDEFGARTQVLQAGQTETLDFRATKKGTFEYYCAVGNHREMGMKGTLIVE</sequence>
<protein>
    <recommendedName>
        <fullName evidence="3">EfeO-type cupredoxin-like domain-containing protein</fullName>
    </recommendedName>
</protein>
<evidence type="ECO:0000259" key="3">
    <source>
        <dbReference type="Pfam" id="PF13473"/>
    </source>
</evidence>
<name>A0A1G2T3W6_9BACT</name>
<keyword evidence="1" id="KW-0479">Metal-binding</keyword>
<dbReference type="AlphaFoldDB" id="A0A1G2T3W6"/>
<reference evidence="4 5" key="1">
    <citation type="journal article" date="2016" name="Nat. Commun.">
        <title>Thousands of microbial genomes shed light on interconnected biogeochemical processes in an aquifer system.</title>
        <authorList>
            <person name="Anantharaman K."/>
            <person name="Brown C.T."/>
            <person name="Hug L.A."/>
            <person name="Sharon I."/>
            <person name="Castelle C.J."/>
            <person name="Probst A.J."/>
            <person name="Thomas B.C."/>
            <person name="Singh A."/>
            <person name="Wilkins M.J."/>
            <person name="Karaoz U."/>
            <person name="Brodie E.L."/>
            <person name="Williams K.H."/>
            <person name="Hubbard S.S."/>
            <person name="Banfield J.F."/>
        </authorList>
    </citation>
    <scope>NUCLEOTIDE SEQUENCE [LARGE SCALE GENOMIC DNA]</scope>
</reference>
<dbReference type="InterPro" id="IPR008972">
    <property type="entry name" value="Cupredoxin"/>
</dbReference>
<dbReference type="PANTHER" id="PTHR38439">
    <property type="entry name" value="AURACYANIN-B"/>
    <property type="match status" value="1"/>
</dbReference>
<evidence type="ECO:0000313" key="4">
    <source>
        <dbReference type="EMBL" id="OHA91281.1"/>
    </source>
</evidence>
<dbReference type="GO" id="GO:0046872">
    <property type="term" value="F:metal ion binding"/>
    <property type="evidence" value="ECO:0007669"/>
    <property type="project" value="UniProtKB-KW"/>
</dbReference>
<evidence type="ECO:0000256" key="1">
    <source>
        <dbReference type="ARBA" id="ARBA00022723"/>
    </source>
</evidence>
<evidence type="ECO:0000313" key="5">
    <source>
        <dbReference type="Proteomes" id="UP000178612"/>
    </source>
</evidence>
<proteinExistence type="predicted"/>
<dbReference type="Proteomes" id="UP000178612">
    <property type="component" value="Unassembled WGS sequence"/>
</dbReference>
<keyword evidence="2" id="KW-0186">Copper</keyword>
<dbReference type="InterPro" id="IPR028096">
    <property type="entry name" value="EfeO_Cupredoxin"/>
</dbReference>
<dbReference type="EMBL" id="MHVJ01000013">
    <property type="protein sequence ID" value="OHA91281.1"/>
    <property type="molecule type" value="Genomic_DNA"/>
</dbReference>
<dbReference type="PROSITE" id="PS00079">
    <property type="entry name" value="MULTICOPPER_OXIDASE1"/>
    <property type="match status" value="1"/>
</dbReference>
<evidence type="ECO:0000256" key="2">
    <source>
        <dbReference type="ARBA" id="ARBA00023008"/>
    </source>
</evidence>
<dbReference type="PANTHER" id="PTHR38439:SF3">
    <property type="entry name" value="COPPER-RESISTANT CUPROPROTEIN COPI"/>
    <property type="match status" value="1"/>
</dbReference>
<feature type="domain" description="EfeO-type cupredoxin-like" evidence="3">
    <location>
        <begin position="44"/>
        <end position="135"/>
    </location>
</feature>
<gene>
    <name evidence="4" type="ORF">A2758_02340</name>
</gene>
<comment type="caution">
    <text evidence="4">The sequence shown here is derived from an EMBL/GenBank/DDBJ whole genome shotgun (WGS) entry which is preliminary data.</text>
</comment>
<accession>A0A1G2T3W6</accession>
<dbReference type="InterPro" id="IPR050845">
    <property type="entry name" value="Cu-binding_ET"/>
</dbReference>
<organism evidence="4 5">
    <name type="scientific">Candidatus Zambryskibacteria bacterium RIFCSPHIGHO2_01_FULL_49_18</name>
    <dbReference type="NCBI Taxonomy" id="1802740"/>
    <lineage>
        <taxon>Bacteria</taxon>
        <taxon>Candidatus Zambryskiibacteriota</taxon>
    </lineage>
</organism>
<dbReference type="InterPro" id="IPR033138">
    <property type="entry name" value="Cu_oxidase_CS"/>
</dbReference>
<dbReference type="SUPFAM" id="SSF49503">
    <property type="entry name" value="Cupredoxins"/>
    <property type="match status" value="1"/>
</dbReference>